<evidence type="ECO:0000256" key="3">
    <source>
        <dbReference type="ARBA" id="ARBA00022729"/>
    </source>
</evidence>
<evidence type="ECO:0000259" key="4">
    <source>
        <dbReference type="Pfam" id="PF24517"/>
    </source>
</evidence>
<keyword evidence="2" id="KW-0964">Secreted</keyword>
<comment type="caution">
    <text evidence="5">The sequence shown here is derived from an EMBL/GenBank/DDBJ whole genome shotgun (WGS) entry which is preliminary data.</text>
</comment>
<dbReference type="Proteomes" id="UP001220010">
    <property type="component" value="Unassembled WGS sequence"/>
</dbReference>
<evidence type="ECO:0000313" key="6">
    <source>
        <dbReference type="Proteomes" id="UP001220010"/>
    </source>
</evidence>
<accession>A0ABT5X6M9</accession>
<keyword evidence="6" id="KW-1185">Reference proteome</keyword>
<proteinExistence type="predicted"/>
<protein>
    <submittedName>
        <fullName evidence="5">DNRLRE domain-containing protein</fullName>
    </submittedName>
</protein>
<dbReference type="EMBL" id="JARFPK010000011">
    <property type="protein sequence ID" value="MDF0590356.1"/>
    <property type="molecule type" value="Genomic_DNA"/>
</dbReference>
<evidence type="ECO:0000256" key="2">
    <source>
        <dbReference type="ARBA" id="ARBA00022525"/>
    </source>
</evidence>
<dbReference type="NCBIfam" id="NF033679">
    <property type="entry name" value="DNRLRE_dom"/>
    <property type="match status" value="1"/>
</dbReference>
<dbReference type="InterPro" id="IPR055372">
    <property type="entry name" value="CBM96"/>
</dbReference>
<name>A0ABT5X6M9_9EURY</name>
<evidence type="ECO:0000256" key="1">
    <source>
        <dbReference type="ARBA" id="ARBA00004613"/>
    </source>
</evidence>
<comment type="subcellular location">
    <subcellularLocation>
        <location evidence="1">Secreted</location>
    </subcellularLocation>
</comment>
<sequence length="197" mass="21878">MKYKFRSAFCMACALLLVGAAFAMTWTSPKGFLTDDAYIDKSLPDENFGTEEILWVTSEGGDPQREAWLSFLTPDMISALNIKSIDEIASATLRVYAKEVESPGEVKLHFYNEWFPEDIMVWEHGLEYDPEIDGVVDISDEGWYEIDATSLVKKAVLECKDCPFSAVLVAKGDASVGFASKEDPEGNGPVLKVTLDR</sequence>
<reference evidence="5 6" key="1">
    <citation type="submission" date="2023-03" db="EMBL/GenBank/DDBJ databases">
        <title>WGS of Methanotrichaceae archaeon Mx.</title>
        <authorList>
            <person name="Sorokin D.Y."/>
            <person name="Merkel A.Y."/>
        </authorList>
    </citation>
    <scope>NUCLEOTIDE SEQUENCE [LARGE SCALE GENOMIC DNA]</scope>
    <source>
        <strain evidence="5 6">Mx</strain>
    </source>
</reference>
<dbReference type="RefSeq" id="WP_316966107.1">
    <property type="nucleotide sequence ID" value="NZ_JARFPK010000011.1"/>
</dbReference>
<evidence type="ECO:0000313" key="5">
    <source>
        <dbReference type="EMBL" id="MDF0590356.1"/>
    </source>
</evidence>
<dbReference type="Pfam" id="PF24517">
    <property type="entry name" value="CBM96"/>
    <property type="match status" value="1"/>
</dbReference>
<feature type="domain" description="Carbohydrate-binding module family 96" evidence="4">
    <location>
        <begin position="34"/>
        <end position="194"/>
    </location>
</feature>
<gene>
    <name evidence="5" type="ORF">P0O15_04110</name>
</gene>
<keyword evidence="3" id="KW-0732">Signal</keyword>
<organism evidence="5 6">
    <name type="scientific">Candidatus Methanocrinis natronophilus</name>
    <dbReference type="NCBI Taxonomy" id="3033396"/>
    <lineage>
        <taxon>Archaea</taxon>
        <taxon>Methanobacteriati</taxon>
        <taxon>Methanobacteriota</taxon>
        <taxon>Stenosarchaea group</taxon>
        <taxon>Methanomicrobia</taxon>
        <taxon>Methanotrichales</taxon>
        <taxon>Methanotrichaceae</taxon>
        <taxon>Methanocrinis</taxon>
    </lineage>
</organism>